<sequence>MFDTFFLSSKLINIFNGHTDTVWSIDYLTFGDCQFICSGSHDQIVYVWDIDNNKQIQSFNEHSMTKPFVFGISNIIINYKYLCSGSGDKTIRLWDVETSKSLHIFNGHRYSAECVDISPLQSNDNNDNNNKNNSIGLIGGNEYTICSGSWDNTIRIWDIEITKQFNVFKGHDSYVKIAKYGSNKLLNTILSGSFDKSVRLWDIRSGKQIQVFNGHTNSVCAVEYSPFVIKNEGIGGNSNVICSGSRDNTIRFWDIRSNKQELYVIKGNDEEDGIFCLKFMSLKKKVNDNEQNSKDNYSINLYYDSKKGPICV</sequence>
<dbReference type="InterPro" id="IPR019775">
    <property type="entry name" value="WD40_repeat_CS"/>
</dbReference>
<proteinExistence type="predicted"/>
<dbReference type="PROSITE" id="PS00678">
    <property type="entry name" value="WD_REPEATS_1"/>
    <property type="match status" value="4"/>
</dbReference>
<dbReference type="OrthoDB" id="361494at2759"/>
<dbReference type="SMART" id="SM00320">
    <property type="entry name" value="WD40"/>
    <property type="match status" value="5"/>
</dbReference>
<dbReference type="PROSITE" id="PS50294">
    <property type="entry name" value="WD_REPEATS_REGION"/>
    <property type="match status" value="2"/>
</dbReference>
<evidence type="ECO:0000256" key="1">
    <source>
        <dbReference type="ARBA" id="ARBA00022574"/>
    </source>
</evidence>
<protein>
    <submittedName>
        <fullName evidence="4">G-protein beta WD-40 repeats containing protein</fullName>
    </submittedName>
</protein>
<dbReference type="Gene3D" id="2.130.10.10">
    <property type="entry name" value="YVTN repeat-like/Quinoprotein amine dehydrogenase"/>
    <property type="match status" value="3"/>
</dbReference>
<dbReference type="Proteomes" id="UP000023152">
    <property type="component" value="Unassembled WGS sequence"/>
</dbReference>
<name>X6MBG0_RETFI</name>
<evidence type="ECO:0000256" key="2">
    <source>
        <dbReference type="ARBA" id="ARBA00022737"/>
    </source>
</evidence>
<dbReference type="InterPro" id="IPR020472">
    <property type="entry name" value="WD40_PAC1"/>
</dbReference>
<feature type="repeat" description="WD" evidence="3">
    <location>
        <begin position="168"/>
        <end position="211"/>
    </location>
</feature>
<keyword evidence="5" id="KW-1185">Reference proteome</keyword>
<evidence type="ECO:0000256" key="3">
    <source>
        <dbReference type="PROSITE-ProRule" id="PRU00221"/>
    </source>
</evidence>
<dbReference type="PRINTS" id="PR00320">
    <property type="entry name" value="GPROTEINBRPT"/>
</dbReference>
<organism evidence="4 5">
    <name type="scientific">Reticulomyxa filosa</name>
    <dbReference type="NCBI Taxonomy" id="46433"/>
    <lineage>
        <taxon>Eukaryota</taxon>
        <taxon>Sar</taxon>
        <taxon>Rhizaria</taxon>
        <taxon>Retaria</taxon>
        <taxon>Foraminifera</taxon>
        <taxon>Monothalamids</taxon>
        <taxon>Reticulomyxidae</taxon>
        <taxon>Reticulomyxa</taxon>
    </lineage>
</organism>
<keyword evidence="2" id="KW-0677">Repeat</keyword>
<comment type="caution">
    <text evidence="4">The sequence shown here is derived from an EMBL/GenBank/DDBJ whole genome shotgun (WGS) entry which is preliminary data.</text>
</comment>
<dbReference type="InterPro" id="IPR001680">
    <property type="entry name" value="WD40_rpt"/>
</dbReference>
<dbReference type="InterPro" id="IPR036322">
    <property type="entry name" value="WD40_repeat_dom_sf"/>
</dbReference>
<dbReference type="GO" id="GO:1990234">
    <property type="term" value="C:transferase complex"/>
    <property type="evidence" value="ECO:0007669"/>
    <property type="project" value="UniProtKB-ARBA"/>
</dbReference>
<accession>X6MBG0</accession>
<feature type="repeat" description="WD" evidence="3">
    <location>
        <begin position="15"/>
        <end position="58"/>
    </location>
</feature>
<dbReference type="InterPro" id="IPR015943">
    <property type="entry name" value="WD40/YVTN_repeat-like_dom_sf"/>
</dbReference>
<feature type="repeat" description="WD" evidence="3">
    <location>
        <begin position="81"/>
        <end position="104"/>
    </location>
</feature>
<feature type="repeat" description="WD" evidence="3">
    <location>
        <begin position="145"/>
        <end position="167"/>
    </location>
</feature>
<evidence type="ECO:0000313" key="4">
    <source>
        <dbReference type="EMBL" id="ETO11343.1"/>
    </source>
</evidence>
<keyword evidence="1 3" id="KW-0853">WD repeat</keyword>
<dbReference type="PANTHER" id="PTHR22847:SF637">
    <property type="entry name" value="WD REPEAT DOMAIN 5B"/>
    <property type="match status" value="1"/>
</dbReference>
<gene>
    <name evidence="4" type="ORF">RFI_26034</name>
</gene>
<evidence type="ECO:0000313" key="5">
    <source>
        <dbReference type="Proteomes" id="UP000023152"/>
    </source>
</evidence>
<dbReference type="EMBL" id="ASPP01022563">
    <property type="protein sequence ID" value="ETO11343.1"/>
    <property type="molecule type" value="Genomic_DNA"/>
</dbReference>
<feature type="repeat" description="WD" evidence="3">
    <location>
        <begin position="212"/>
        <end position="263"/>
    </location>
</feature>
<dbReference type="AlphaFoldDB" id="X6MBG0"/>
<dbReference type="PANTHER" id="PTHR22847">
    <property type="entry name" value="WD40 REPEAT PROTEIN"/>
    <property type="match status" value="1"/>
</dbReference>
<dbReference type="PROSITE" id="PS50082">
    <property type="entry name" value="WD_REPEATS_2"/>
    <property type="match status" value="5"/>
</dbReference>
<dbReference type="SUPFAM" id="SSF50978">
    <property type="entry name" value="WD40 repeat-like"/>
    <property type="match status" value="1"/>
</dbReference>
<reference evidence="4 5" key="1">
    <citation type="journal article" date="2013" name="Curr. Biol.">
        <title>The Genome of the Foraminiferan Reticulomyxa filosa.</title>
        <authorList>
            <person name="Glockner G."/>
            <person name="Hulsmann N."/>
            <person name="Schleicher M."/>
            <person name="Noegel A.A."/>
            <person name="Eichinger L."/>
            <person name="Gallinger C."/>
            <person name="Pawlowski J."/>
            <person name="Sierra R."/>
            <person name="Euteneuer U."/>
            <person name="Pillet L."/>
            <person name="Moustafa A."/>
            <person name="Platzer M."/>
            <person name="Groth M."/>
            <person name="Szafranski K."/>
            <person name="Schliwa M."/>
        </authorList>
    </citation>
    <scope>NUCLEOTIDE SEQUENCE [LARGE SCALE GENOMIC DNA]</scope>
</reference>
<dbReference type="CDD" id="cd00200">
    <property type="entry name" value="WD40"/>
    <property type="match status" value="1"/>
</dbReference>
<dbReference type="Pfam" id="PF00400">
    <property type="entry name" value="WD40"/>
    <property type="match status" value="5"/>
</dbReference>